<protein>
    <recommendedName>
        <fullName evidence="9">PepSY domain-containing protein</fullName>
    </recommendedName>
</protein>
<proteinExistence type="predicted"/>
<evidence type="ECO:0000313" key="3">
    <source>
        <dbReference type="EMBL" id="MBB3872308.1"/>
    </source>
</evidence>
<evidence type="ECO:0000313" key="6">
    <source>
        <dbReference type="Proteomes" id="UP000289220"/>
    </source>
</evidence>
<keyword evidence="2" id="KW-0732">Signal</keyword>
<reference evidence="3 8" key="3">
    <citation type="submission" date="2020-08" db="EMBL/GenBank/DDBJ databases">
        <title>Genomic Encyclopedia of Type Strains, Phase IV (KMG-IV): sequencing the most valuable type-strain genomes for metagenomic binning, comparative biology and taxonomic classification.</title>
        <authorList>
            <person name="Goeker M."/>
        </authorList>
    </citation>
    <scope>NUCLEOTIDE SEQUENCE [LARGE SCALE GENOMIC DNA]</scope>
    <source>
        <strain evidence="3 8">DSM 14878</strain>
    </source>
</reference>
<dbReference type="RefSeq" id="WP_008259736.1">
    <property type="nucleotide sequence ID" value="NZ_CP048751.1"/>
</dbReference>
<feature type="compositionally biased region" description="Basic and acidic residues" evidence="1">
    <location>
        <begin position="26"/>
        <end position="48"/>
    </location>
</feature>
<dbReference type="Proteomes" id="UP000289220">
    <property type="component" value="Unassembled WGS sequence"/>
</dbReference>
<dbReference type="EMBL" id="JACIDA010000002">
    <property type="protein sequence ID" value="MBB3872308.1"/>
    <property type="molecule type" value="Genomic_DNA"/>
</dbReference>
<sequence length="108" mass="11785">MNRTRALLIAALMALVPATQALAQSRDQDRERPQQDQRRDAPSRDRPSADGPRADLGAVVRRVGAGRDGRMLGVSPRGDTVVVRWEYPGGRVADIRVDARSGRVVGED</sequence>
<keyword evidence="6" id="KW-1185">Reference proteome</keyword>
<evidence type="ECO:0000313" key="8">
    <source>
        <dbReference type="Proteomes" id="UP000532936"/>
    </source>
</evidence>
<evidence type="ECO:0000313" key="7">
    <source>
        <dbReference type="Proteomes" id="UP000501325"/>
    </source>
</evidence>
<dbReference type="AlphaFoldDB" id="A0A6G7EGD4"/>
<reference evidence="4 7" key="2">
    <citation type="submission" date="2020-01" db="EMBL/GenBank/DDBJ databases">
        <authorList>
            <person name="Wang S."/>
        </authorList>
    </citation>
    <scope>NUCLEOTIDE SEQUENCE [LARGE SCALE GENOMIC DNA]</scope>
    <source>
        <strain evidence="4 7">D151-2-6</strain>
    </source>
</reference>
<dbReference type="Proteomes" id="UP000532936">
    <property type="component" value="Unassembled WGS sequence"/>
</dbReference>
<evidence type="ECO:0008006" key="9">
    <source>
        <dbReference type="Google" id="ProtNLM"/>
    </source>
</evidence>
<evidence type="ECO:0000256" key="1">
    <source>
        <dbReference type="SAM" id="MobiDB-lite"/>
    </source>
</evidence>
<evidence type="ECO:0000256" key="2">
    <source>
        <dbReference type="SAM" id="SignalP"/>
    </source>
</evidence>
<organism evidence="5 6">
    <name type="scientific">Brevundimonas mediterranea</name>
    <dbReference type="NCBI Taxonomy" id="74329"/>
    <lineage>
        <taxon>Bacteria</taxon>
        <taxon>Pseudomonadati</taxon>
        <taxon>Pseudomonadota</taxon>
        <taxon>Alphaproteobacteria</taxon>
        <taxon>Caulobacterales</taxon>
        <taxon>Caulobacteraceae</taxon>
        <taxon>Brevundimonas</taxon>
    </lineage>
</organism>
<name>A0A6G7EGD4_9CAUL</name>
<evidence type="ECO:0000313" key="5">
    <source>
        <dbReference type="EMBL" id="VDC51359.1"/>
    </source>
</evidence>
<reference evidence="5 6" key="1">
    <citation type="submission" date="2018-11" db="EMBL/GenBank/DDBJ databases">
        <authorList>
            <person name="Peiro R."/>
            <person name="Begona"/>
            <person name="Cbmso G."/>
            <person name="Lopez M."/>
            <person name="Gonzalez S."/>
            <person name="Sacristan E."/>
            <person name="Castillo E."/>
        </authorList>
    </citation>
    <scope>NUCLEOTIDE SEQUENCE [LARGE SCALE GENOMIC DNA]</scope>
    <source>
        <strain evidence="5">Brev_genome</strain>
    </source>
</reference>
<dbReference type="KEGG" id="bmed:GYM46_05425"/>
<gene>
    <name evidence="5" type="ORF">BREV_BREV_02712</name>
    <name evidence="3" type="ORF">GGR11_001861</name>
    <name evidence="4" type="ORF">GYM46_05425</name>
</gene>
<feature type="region of interest" description="Disordered" evidence="1">
    <location>
        <begin position="21"/>
        <end position="58"/>
    </location>
</feature>
<dbReference type="Proteomes" id="UP000501325">
    <property type="component" value="Chromosome"/>
</dbReference>
<feature type="chain" id="PRO_5044632370" description="PepSY domain-containing protein" evidence="2">
    <location>
        <begin position="24"/>
        <end position="108"/>
    </location>
</feature>
<dbReference type="EMBL" id="UXHF01000068">
    <property type="protein sequence ID" value="VDC51359.1"/>
    <property type="molecule type" value="Genomic_DNA"/>
</dbReference>
<evidence type="ECO:0000313" key="4">
    <source>
        <dbReference type="EMBL" id="QIH72438.1"/>
    </source>
</evidence>
<feature type="signal peptide" evidence="2">
    <location>
        <begin position="1"/>
        <end position="23"/>
    </location>
</feature>
<accession>A0A6G7EGD4</accession>
<dbReference type="EMBL" id="CP048751">
    <property type="protein sequence ID" value="QIH72438.1"/>
    <property type="molecule type" value="Genomic_DNA"/>
</dbReference>